<evidence type="ECO:0000256" key="1">
    <source>
        <dbReference type="SAM" id="Phobius"/>
    </source>
</evidence>
<feature type="transmembrane region" description="Helical" evidence="1">
    <location>
        <begin position="69"/>
        <end position="87"/>
    </location>
</feature>
<dbReference type="AlphaFoldDB" id="A0A815RDJ7"/>
<reference evidence="2" key="1">
    <citation type="submission" date="2021-02" db="EMBL/GenBank/DDBJ databases">
        <authorList>
            <person name="Nowell W R."/>
        </authorList>
    </citation>
    <scope>NUCLEOTIDE SEQUENCE</scope>
</reference>
<protein>
    <submittedName>
        <fullName evidence="2">Uncharacterized protein</fullName>
    </submittedName>
</protein>
<keyword evidence="3" id="KW-1185">Reference proteome</keyword>
<sequence length="299" mass="31529">MTWQLVAITNRQNDIKPGHTQSTITECTSKCNEPTSPPLLRLHHISYSFIQTHHISIHSSKTKSTTMKAVLAIIFFACIAGSMAARARVQSIDTILAQAQSIDTILAQVESIAQGIFSQLESTVLASLQGAVSQISAAIGGRFDLFNDIVSQFKPILDQFTSQALSQVLGSLSGIFGGARVDLSAIFDNLFAEIQTQVNGITQQFLNQGLAGILGGFGSRGIDDILSSISSTIATAVAGAQSALTGALSNLQTLGSQILDASKPHFEQLQEQLAGHGLNVLGSISETINNVHGSLVGGR</sequence>
<name>A0A815RDJ7_ADIRI</name>
<comment type="caution">
    <text evidence="2">The sequence shown here is derived from an EMBL/GenBank/DDBJ whole genome shotgun (WGS) entry which is preliminary data.</text>
</comment>
<keyword evidence="1" id="KW-1133">Transmembrane helix</keyword>
<evidence type="ECO:0000313" key="3">
    <source>
        <dbReference type="Proteomes" id="UP000663828"/>
    </source>
</evidence>
<proteinExistence type="predicted"/>
<gene>
    <name evidence="2" type="ORF">XAT740_LOCUS38241</name>
</gene>
<dbReference type="EMBL" id="CAJNOR010004106">
    <property type="protein sequence ID" value="CAF1475702.1"/>
    <property type="molecule type" value="Genomic_DNA"/>
</dbReference>
<keyword evidence="1" id="KW-0812">Transmembrane</keyword>
<evidence type="ECO:0000313" key="2">
    <source>
        <dbReference type="EMBL" id="CAF1475702.1"/>
    </source>
</evidence>
<dbReference type="Proteomes" id="UP000663828">
    <property type="component" value="Unassembled WGS sequence"/>
</dbReference>
<organism evidence="2 3">
    <name type="scientific">Adineta ricciae</name>
    <name type="common">Rotifer</name>
    <dbReference type="NCBI Taxonomy" id="249248"/>
    <lineage>
        <taxon>Eukaryota</taxon>
        <taxon>Metazoa</taxon>
        <taxon>Spiralia</taxon>
        <taxon>Gnathifera</taxon>
        <taxon>Rotifera</taxon>
        <taxon>Eurotatoria</taxon>
        <taxon>Bdelloidea</taxon>
        <taxon>Adinetida</taxon>
        <taxon>Adinetidae</taxon>
        <taxon>Adineta</taxon>
    </lineage>
</organism>
<keyword evidence="1" id="KW-0472">Membrane</keyword>
<accession>A0A815RDJ7</accession>